<feature type="domain" description="Rhodopsin" evidence="8">
    <location>
        <begin position="18"/>
        <end position="268"/>
    </location>
</feature>
<feature type="transmembrane region" description="Helical" evidence="7">
    <location>
        <begin position="245"/>
        <end position="266"/>
    </location>
</feature>
<dbReference type="EMBL" id="JAGTJQ010000001">
    <property type="protein sequence ID" value="KAH7040083.1"/>
    <property type="molecule type" value="Genomic_DNA"/>
</dbReference>
<reference evidence="9" key="1">
    <citation type="journal article" date="2021" name="Nat. Commun.">
        <title>Genetic determinants of endophytism in the Arabidopsis root mycobiome.</title>
        <authorList>
            <person name="Mesny F."/>
            <person name="Miyauchi S."/>
            <person name="Thiergart T."/>
            <person name="Pickel B."/>
            <person name="Atanasova L."/>
            <person name="Karlsson M."/>
            <person name="Huettel B."/>
            <person name="Barry K.W."/>
            <person name="Haridas S."/>
            <person name="Chen C."/>
            <person name="Bauer D."/>
            <person name="Andreopoulos W."/>
            <person name="Pangilinan J."/>
            <person name="LaButti K."/>
            <person name="Riley R."/>
            <person name="Lipzen A."/>
            <person name="Clum A."/>
            <person name="Drula E."/>
            <person name="Henrissat B."/>
            <person name="Kohler A."/>
            <person name="Grigoriev I.V."/>
            <person name="Martin F.M."/>
            <person name="Hacquard S."/>
        </authorList>
    </citation>
    <scope>NUCLEOTIDE SEQUENCE</scope>
    <source>
        <strain evidence="9">MPI-CAGE-CH-0230</strain>
    </source>
</reference>
<evidence type="ECO:0000256" key="6">
    <source>
        <dbReference type="SAM" id="MobiDB-lite"/>
    </source>
</evidence>
<feature type="transmembrane region" description="Helical" evidence="7">
    <location>
        <begin position="6"/>
        <end position="25"/>
    </location>
</feature>
<evidence type="ECO:0000313" key="9">
    <source>
        <dbReference type="EMBL" id="KAH7040083.1"/>
    </source>
</evidence>
<comment type="caution">
    <text evidence="9">The sequence shown here is derived from an EMBL/GenBank/DDBJ whole genome shotgun (WGS) entry which is preliminary data.</text>
</comment>
<dbReference type="OrthoDB" id="2988756at2759"/>
<evidence type="ECO:0000256" key="3">
    <source>
        <dbReference type="ARBA" id="ARBA00022989"/>
    </source>
</evidence>
<evidence type="ECO:0000256" key="7">
    <source>
        <dbReference type="SAM" id="Phobius"/>
    </source>
</evidence>
<proteinExistence type="inferred from homology"/>
<keyword evidence="2 7" id="KW-0812">Transmembrane</keyword>
<protein>
    <recommendedName>
        <fullName evidence="8">Rhodopsin domain-containing protein</fullName>
    </recommendedName>
</protein>
<feature type="compositionally biased region" description="Polar residues" evidence="6">
    <location>
        <begin position="325"/>
        <end position="334"/>
    </location>
</feature>
<organism evidence="9 10">
    <name type="scientific">Microdochium trichocladiopsis</name>
    <dbReference type="NCBI Taxonomy" id="1682393"/>
    <lineage>
        <taxon>Eukaryota</taxon>
        <taxon>Fungi</taxon>
        <taxon>Dikarya</taxon>
        <taxon>Ascomycota</taxon>
        <taxon>Pezizomycotina</taxon>
        <taxon>Sordariomycetes</taxon>
        <taxon>Xylariomycetidae</taxon>
        <taxon>Xylariales</taxon>
        <taxon>Microdochiaceae</taxon>
        <taxon>Microdochium</taxon>
    </lineage>
</organism>
<keyword evidence="4 7" id="KW-0472">Membrane</keyword>
<feature type="transmembrane region" description="Helical" evidence="7">
    <location>
        <begin position="37"/>
        <end position="59"/>
    </location>
</feature>
<dbReference type="InterPro" id="IPR052337">
    <property type="entry name" value="SAT4-like"/>
</dbReference>
<dbReference type="Pfam" id="PF20684">
    <property type="entry name" value="Fung_rhodopsin"/>
    <property type="match status" value="1"/>
</dbReference>
<dbReference type="AlphaFoldDB" id="A0A9P8YHK4"/>
<gene>
    <name evidence="9" type="ORF">B0I36DRAFT_5317</name>
</gene>
<evidence type="ECO:0000256" key="4">
    <source>
        <dbReference type="ARBA" id="ARBA00023136"/>
    </source>
</evidence>
<evidence type="ECO:0000313" key="10">
    <source>
        <dbReference type="Proteomes" id="UP000756346"/>
    </source>
</evidence>
<evidence type="ECO:0000259" key="8">
    <source>
        <dbReference type="Pfam" id="PF20684"/>
    </source>
</evidence>
<sequence length="371" mass="41609">MIEPLVLFLVGVAIVALRTYARVRVVGWKHLESDDYIMFFVAFFYASGTAFAYVAGTYWHGLTNGSMTPEQRAALSPDSDEYQWRVNGSKAYLAIWVSFSLVLWLQKGAMLAFFIRLTSRLGDYTKIIRFGFLFVSVSYISIVLVFFLDCLPLERNWQVNPYPGGSCIPADVTTLSVVLSLNIATDIYILAIPLPIFWMAHIKYWKKLGLLVLVSGNIFIIAVAIVRVCLIIGDPLHGSQQAAPWTYRVMFVSVVSTNAPMLAPLLRKWLGSMSRALFGEKPTEKGMMREIQIITVIERTDVEALPADLDKSRFVRARQARRPSAITSGSQTMVETDDGDSDKIQVVVETEGQHDVRRPSSRPCLSDEHPV</sequence>
<keyword evidence="10" id="KW-1185">Reference proteome</keyword>
<dbReference type="GO" id="GO:0016020">
    <property type="term" value="C:membrane"/>
    <property type="evidence" value="ECO:0007669"/>
    <property type="project" value="UniProtKB-SubCell"/>
</dbReference>
<dbReference type="PANTHER" id="PTHR33048:SF2">
    <property type="entry name" value="SRPK"/>
    <property type="match status" value="1"/>
</dbReference>
<comment type="similarity">
    <text evidence="5">Belongs to the SAT4 family.</text>
</comment>
<feature type="transmembrane region" description="Helical" evidence="7">
    <location>
        <begin position="210"/>
        <end position="233"/>
    </location>
</feature>
<name>A0A9P8YHK4_9PEZI</name>
<dbReference type="RefSeq" id="XP_046018138.1">
    <property type="nucleotide sequence ID" value="XM_046162994.1"/>
</dbReference>
<evidence type="ECO:0000256" key="1">
    <source>
        <dbReference type="ARBA" id="ARBA00004141"/>
    </source>
</evidence>
<dbReference type="InterPro" id="IPR049326">
    <property type="entry name" value="Rhodopsin_dom_fungi"/>
</dbReference>
<dbReference type="PANTHER" id="PTHR33048">
    <property type="entry name" value="PTH11-LIKE INTEGRAL MEMBRANE PROTEIN (AFU_ORTHOLOGUE AFUA_5G11245)"/>
    <property type="match status" value="1"/>
</dbReference>
<feature type="transmembrane region" description="Helical" evidence="7">
    <location>
        <begin position="179"/>
        <end position="198"/>
    </location>
</feature>
<comment type="subcellular location">
    <subcellularLocation>
        <location evidence="1">Membrane</location>
        <topology evidence="1">Multi-pass membrane protein</topology>
    </subcellularLocation>
</comment>
<feature type="region of interest" description="Disordered" evidence="6">
    <location>
        <begin position="320"/>
        <end position="371"/>
    </location>
</feature>
<dbReference type="GeneID" id="70192540"/>
<evidence type="ECO:0000256" key="5">
    <source>
        <dbReference type="ARBA" id="ARBA00038359"/>
    </source>
</evidence>
<feature type="transmembrane region" description="Helical" evidence="7">
    <location>
        <begin position="127"/>
        <end position="148"/>
    </location>
</feature>
<feature type="transmembrane region" description="Helical" evidence="7">
    <location>
        <begin position="91"/>
        <end position="115"/>
    </location>
</feature>
<dbReference type="Proteomes" id="UP000756346">
    <property type="component" value="Unassembled WGS sequence"/>
</dbReference>
<accession>A0A9P8YHK4</accession>
<evidence type="ECO:0000256" key="2">
    <source>
        <dbReference type="ARBA" id="ARBA00022692"/>
    </source>
</evidence>
<keyword evidence="3 7" id="KW-1133">Transmembrane helix</keyword>